<dbReference type="AlphaFoldDB" id="A0A6A4RZM4"/>
<evidence type="ECO:0000313" key="2">
    <source>
        <dbReference type="EMBL" id="KAF0024612.1"/>
    </source>
</evidence>
<accession>A0A6A4RZM4</accession>
<name>A0A6A4RZM4_SCOMX</name>
<feature type="compositionally biased region" description="Polar residues" evidence="1">
    <location>
        <begin position="133"/>
        <end position="148"/>
    </location>
</feature>
<gene>
    <name evidence="2" type="ORF">F2P81_023414</name>
</gene>
<protein>
    <submittedName>
        <fullName evidence="2">Uncharacterized protein</fullName>
    </submittedName>
</protein>
<dbReference type="Proteomes" id="UP000438429">
    <property type="component" value="Unassembled WGS sequence"/>
</dbReference>
<evidence type="ECO:0000256" key="1">
    <source>
        <dbReference type="SAM" id="MobiDB-lite"/>
    </source>
</evidence>
<dbReference type="EMBL" id="VEVO01000021">
    <property type="protein sequence ID" value="KAF0024612.1"/>
    <property type="molecule type" value="Genomic_DNA"/>
</dbReference>
<feature type="region of interest" description="Disordered" evidence="1">
    <location>
        <begin position="119"/>
        <end position="164"/>
    </location>
</feature>
<proteinExistence type="predicted"/>
<sequence length="402" mass="45724">MTDQSSAMLSASYGLYSRITVWFIDRMESYNDLSYKATGSSLMAITQYLVQGCRQFDTSYTGVRGIGDFKLLLHQYAQYWTPSSVKFDSFCNLSSGTDDLLSPLCADSQAPDEQRVITGLNGFNKPDNERSAVRQSETRVQQLSSYQQPRGGHSGRKKNNNRTERELLNRQRSEEAQRLVQQRHKEVQLLNQQRHEVVQLLNQQRHEEALIQHQRFFEVTASLLHVPFSGMYKNAGSYLLIKAMLTLNMLPGLTMQGSKAIDKYVDSLSFLTMRLADMPKALGFEDSVKGFFPHGFSSENTLNYVGPHPPPQTYGLERMTGDGKREFETWYEALRYAVIPIVGQLIGGLVNKNQRISQWSSQKMFLLTPQQMSRMSQTVAVGETLSESRTAENDLDVQTEDY</sequence>
<comment type="caution">
    <text evidence="2">The sequence shown here is derived from an EMBL/GenBank/DDBJ whole genome shotgun (WGS) entry which is preliminary data.</text>
</comment>
<reference evidence="2 3" key="1">
    <citation type="submission" date="2019-06" db="EMBL/GenBank/DDBJ databases">
        <title>Draft genomes of female and male turbot (Scophthalmus maximus).</title>
        <authorList>
            <person name="Xu H."/>
            <person name="Xu X.-W."/>
            <person name="Shao C."/>
            <person name="Chen S."/>
        </authorList>
    </citation>
    <scope>NUCLEOTIDE SEQUENCE [LARGE SCALE GENOMIC DNA]</scope>
    <source>
        <strain evidence="2">Ysfricsl-2016a</strain>
        <tissue evidence="2">Blood</tissue>
    </source>
</reference>
<evidence type="ECO:0000313" key="3">
    <source>
        <dbReference type="Proteomes" id="UP000438429"/>
    </source>
</evidence>
<organism evidence="2 3">
    <name type="scientific">Scophthalmus maximus</name>
    <name type="common">Turbot</name>
    <name type="synonym">Psetta maxima</name>
    <dbReference type="NCBI Taxonomy" id="52904"/>
    <lineage>
        <taxon>Eukaryota</taxon>
        <taxon>Metazoa</taxon>
        <taxon>Chordata</taxon>
        <taxon>Craniata</taxon>
        <taxon>Vertebrata</taxon>
        <taxon>Euteleostomi</taxon>
        <taxon>Actinopterygii</taxon>
        <taxon>Neopterygii</taxon>
        <taxon>Teleostei</taxon>
        <taxon>Neoteleostei</taxon>
        <taxon>Acanthomorphata</taxon>
        <taxon>Carangaria</taxon>
        <taxon>Pleuronectiformes</taxon>
        <taxon>Pleuronectoidei</taxon>
        <taxon>Scophthalmidae</taxon>
        <taxon>Scophthalmus</taxon>
    </lineage>
</organism>